<organism evidence="2 3">
    <name type="scientific">Paramecium sonneborni</name>
    <dbReference type="NCBI Taxonomy" id="65129"/>
    <lineage>
        <taxon>Eukaryota</taxon>
        <taxon>Sar</taxon>
        <taxon>Alveolata</taxon>
        <taxon>Ciliophora</taxon>
        <taxon>Intramacronucleata</taxon>
        <taxon>Oligohymenophorea</taxon>
        <taxon>Peniculida</taxon>
        <taxon>Parameciidae</taxon>
        <taxon>Paramecium</taxon>
    </lineage>
</organism>
<dbReference type="AlphaFoldDB" id="A0A8S1R8C1"/>
<evidence type="ECO:0000313" key="2">
    <source>
        <dbReference type="EMBL" id="CAD8124501.1"/>
    </source>
</evidence>
<gene>
    <name evidence="2" type="ORF">PSON_ATCC_30995.1.T1510102</name>
</gene>
<reference evidence="2" key="1">
    <citation type="submission" date="2021-01" db="EMBL/GenBank/DDBJ databases">
        <authorList>
            <consortium name="Genoscope - CEA"/>
            <person name="William W."/>
        </authorList>
    </citation>
    <scope>NUCLEOTIDE SEQUENCE</scope>
</reference>
<dbReference type="EMBL" id="CAJJDN010000151">
    <property type="protein sequence ID" value="CAD8124501.1"/>
    <property type="molecule type" value="Genomic_DNA"/>
</dbReference>
<comment type="caution">
    <text evidence="2">The sequence shown here is derived from an EMBL/GenBank/DDBJ whole genome shotgun (WGS) entry which is preliminary data.</text>
</comment>
<sequence>MSNFSSPKENKKYNRQKGYLKWELANKDVKSVFDSLQSLIDKGQLIKDKKTNTIAQSIEKQEQPSERSLDQLNGHENFCCNRLDNLSKQYQLIINEQMNKLSELNHLIQQHSKLQIESYNQSIEDAKSSKLKEQNQLENNRFLREKDRFKSEWEEKYEKEKKIGDEKEEQIKQLENKIKEQFLKVTVTTSKEELEVEKNQWKNKFISLNKQYNEKEQQVVVLENEIDMLKQQKKKIEVKANTKRRTIEKEIQQS</sequence>
<proteinExistence type="predicted"/>
<evidence type="ECO:0000256" key="1">
    <source>
        <dbReference type="SAM" id="Coils"/>
    </source>
</evidence>
<accession>A0A8S1R8C1</accession>
<evidence type="ECO:0000313" key="3">
    <source>
        <dbReference type="Proteomes" id="UP000692954"/>
    </source>
</evidence>
<keyword evidence="1" id="KW-0175">Coiled coil</keyword>
<protein>
    <submittedName>
        <fullName evidence="2">Uncharacterized protein</fullName>
    </submittedName>
</protein>
<feature type="coiled-coil region" evidence="1">
    <location>
        <begin position="94"/>
        <end position="246"/>
    </location>
</feature>
<keyword evidence="3" id="KW-1185">Reference proteome</keyword>
<dbReference type="Proteomes" id="UP000692954">
    <property type="component" value="Unassembled WGS sequence"/>
</dbReference>
<name>A0A8S1R8C1_9CILI</name>